<dbReference type="AlphaFoldDB" id="A0A8H6ZQI7"/>
<evidence type="ECO:0000313" key="3">
    <source>
        <dbReference type="Proteomes" id="UP000623687"/>
    </source>
</evidence>
<organism evidence="2 3">
    <name type="scientific">Pleurotus ostreatus</name>
    <name type="common">Oyster mushroom</name>
    <name type="synonym">White-rot fungus</name>
    <dbReference type="NCBI Taxonomy" id="5322"/>
    <lineage>
        <taxon>Eukaryota</taxon>
        <taxon>Fungi</taxon>
        <taxon>Dikarya</taxon>
        <taxon>Basidiomycota</taxon>
        <taxon>Agaricomycotina</taxon>
        <taxon>Agaricomycetes</taxon>
        <taxon>Agaricomycetidae</taxon>
        <taxon>Agaricales</taxon>
        <taxon>Pleurotineae</taxon>
        <taxon>Pleurotaceae</taxon>
        <taxon>Pleurotus</taxon>
    </lineage>
</organism>
<sequence length="638" mass="69542">MYASVKFALCAYVSLRLFFSKFFDYDASWTKSPLHFFLPAPPPMLTLGPGRHFTHPLLISGSSSTYMVVNGAHNDNRLGEGRLNATQDLAVHSPAVPSRPPFLDAVVSCGWILLSILLGFIAPDLIPRTRRLPTRKESADKAKAASNRTNSVCPVVSASSSEETLTPELSNGNSHRSVIYDLDIGCAPCSTPNDADFPVFIDDIFLDMDLSETLFATEINGDLGKVESSAVSDFLAFEDIAIPSPVIDTGFVTHEESGDTPPSESTGLYLGDTRMPSFTHGLETDLNTCDGKDLLPSDESGKTINVSGAATPKSRGFKIERQTGSSSLIRTKASQDLLASLPPIGDTPEKILAYDSLLHLVPGAHELDKTHYADDRHSESGSDAADDCLRFETGRKTQELKAESASPSGPMVHPLPAPLPRKNNRVMLSIPPEKRCVLQPLYVYSAEAVQEMKQTFTQRAHEAGIVVSSNSMPGTFIGEEEAQKAKKFWDDPLAALPSFTQTRSPVIPSSPTLTVVSLGSSLGSILDLEVASIPALDPQLECEVAGSSTSGASKRRRTTSTNIDIQDGHEDISGHQEMFSPKRTKVVSEPESWRQKPAGWRLNLISRVGFDDLVEGSRDEELSRVRIVRWRYTNRRTR</sequence>
<comment type="caution">
    <text evidence="2">The sequence shown here is derived from an EMBL/GenBank/DDBJ whole genome shotgun (WGS) entry which is preliminary data.</text>
</comment>
<dbReference type="OrthoDB" id="10350324at2759"/>
<keyword evidence="3" id="KW-1185">Reference proteome</keyword>
<evidence type="ECO:0000313" key="2">
    <source>
        <dbReference type="EMBL" id="KAF7424051.1"/>
    </source>
</evidence>
<feature type="region of interest" description="Disordered" evidence="1">
    <location>
        <begin position="397"/>
        <end position="418"/>
    </location>
</feature>
<dbReference type="Proteomes" id="UP000623687">
    <property type="component" value="Unassembled WGS sequence"/>
</dbReference>
<dbReference type="VEuPathDB" id="FungiDB:PC9H_009352"/>
<dbReference type="GeneID" id="59379170"/>
<reference evidence="2" key="1">
    <citation type="submission" date="2019-07" db="EMBL/GenBank/DDBJ databases">
        <authorList>
            <person name="Palmer J.M."/>
        </authorList>
    </citation>
    <scope>NUCLEOTIDE SEQUENCE</scope>
    <source>
        <strain evidence="2">PC9</strain>
    </source>
</reference>
<gene>
    <name evidence="2" type="ORF">PC9H_009352</name>
</gene>
<dbReference type="EMBL" id="JACETU010000007">
    <property type="protein sequence ID" value="KAF7424051.1"/>
    <property type="molecule type" value="Genomic_DNA"/>
</dbReference>
<dbReference type="RefSeq" id="XP_036628245.1">
    <property type="nucleotide sequence ID" value="XM_036778856.1"/>
</dbReference>
<protein>
    <submittedName>
        <fullName evidence="2">Uncharacterized protein</fullName>
    </submittedName>
</protein>
<accession>A0A8H6ZQI7</accession>
<proteinExistence type="predicted"/>
<evidence type="ECO:0000256" key="1">
    <source>
        <dbReference type="SAM" id="MobiDB-lite"/>
    </source>
</evidence>
<name>A0A8H6ZQI7_PLEOS</name>